<comment type="caution">
    <text evidence="2">The sequence shown here is derived from an EMBL/GenBank/DDBJ whole genome shotgun (WGS) entry which is preliminary data.</text>
</comment>
<name>A0A840MRY9_9PROT</name>
<evidence type="ECO:0000313" key="3">
    <source>
        <dbReference type="Proteomes" id="UP000575898"/>
    </source>
</evidence>
<keyword evidence="1" id="KW-1133">Transmembrane helix</keyword>
<accession>A0A840MRY9</accession>
<feature type="transmembrane region" description="Helical" evidence="1">
    <location>
        <begin position="122"/>
        <end position="143"/>
    </location>
</feature>
<feature type="transmembrane region" description="Helical" evidence="1">
    <location>
        <begin position="29"/>
        <end position="50"/>
    </location>
</feature>
<sequence length="184" mass="20467">MSDFIRMIYQLVQDMIDLARFRVRPLTEYHYPGWQIMSVVTLIGLFAAASASDIQASVPARIVFFVMLKWLELSLMSWFFNWWMRQGENWDGEGEILPLLVASSGINLLAPLLSWFPDGVAQLLAIGMSAYGVLVLVQALSLATGARRGHVIGGVLLFLPMAVACYLVAITFAVQVDWIALADK</sequence>
<proteinExistence type="predicted"/>
<keyword evidence="3" id="KW-1185">Reference proteome</keyword>
<organism evidence="2 3">
    <name type="scientific">Chitinivorax tropicus</name>
    <dbReference type="NCBI Taxonomy" id="714531"/>
    <lineage>
        <taxon>Bacteria</taxon>
        <taxon>Pseudomonadati</taxon>
        <taxon>Pseudomonadota</taxon>
        <taxon>Betaproteobacteria</taxon>
        <taxon>Chitinivorax</taxon>
    </lineage>
</organism>
<evidence type="ECO:0008006" key="4">
    <source>
        <dbReference type="Google" id="ProtNLM"/>
    </source>
</evidence>
<protein>
    <recommendedName>
        <fullName evidence="4">Yip1 domain-containing protein</fullName>
    </recommendedName>
</protein>
<keyword evidence="1" id="KW-0472">Membrane</keyword>
<reference evidence="2 3" key="1">
    <citation type="submission" date="2020-08" db="EMBL/GenBank/DDBJ databases">
        <title>Genomic Encyclopedia of Type Strains, Phase IV (KMG-IV): sequencing the most valuable type-strain genomes for metagenomic binning, comparative biology and taxonomic classification.</title>
        <authorList>
            <person name="Goeker M."/>
        </authorList>
    </citation>
    <scope>NUCLEOTIDE SEQUENCE [LARGE SCALE GENOMIC DNA]</scope>
    <source>
        <strain evidence="2 3">DSM 27165</strain>
    </source>
</reference>
<dbReference type="AlphaFoldDB" id="A0A840MRY9"/>
<gene>
    <name evidence="2" type="ORF">HNQ59_003157</name>
</gene>
<evidence type="ECO:0000313" key="2">
    <source>
        <dbReference type="EMBL" id="MBB5019849.1"/>
    </source>
</evidence>
<dbReference type="EMBL" id="JACHHY010000021">
    <property type="protein sequence ID" value="MBB5019849.1"/>
    <property type="molecule type" value="Genomic_DNA"/>
</dbReference>
<feature type="transmembrane region" description="Helical" evidence="1">
    <location>
        <begin position="96"/>
        <end position="116"/>
    </location>
</feature>
<keyword evidence="1" id="KW-0812">Transmembrane</keyword>
<feature type="transmembrane region" description="Helical" evidence="1">
    <location>
        <begin position="62"/>
        <end position="84"/>
    </location>
</feature>
<feature type="transmembrane region" description="Helical" evidence="1">
    <location>
        <begin position="155"/>
        <end position="174"/>
    </location>
</feature>
<dbReference type="Proteomes" id="UP000575898">
    <property type="component" value="Unassembled WGS sequence"/>
</dbReference>
<evidence type="ECO:0000256" key="1">
    <source>
        <dbReference type="SAM" id="Phobius"/>
    </source>
</evidence>
<dbReference type="RefSeq" id="WP_184041273.1">
    <property type="nucleotide sequence ID" value="NZ_JACHHY010000021.1"/>
</dbReference>